<reference evidence="2 3" key="1">
    <citation type="submission" date="2017-12" db="EMBL/GenBank/DDBJ databases">
        <authorList>
            <person name="Hurst M.R.H."/>
        </authorList>
    </citation>
    <scope>NUCLEOTIDE SEQUENCE [LARGE SCALE GENOMIC DNA]</scope>
    <source>
        <strain evidence="2 3">SY-3-19</strain>
    </source>
</reference>
<evidence type="ECO:0000313" key="2">
    <source>
        <dbReference type="EMBL" id="PQA89242.1"/>
    </source>
</evidence>
<keyword evidence="3" id="KW-1185">Reference proteome</keyword>
<accession>A0A2S7K9S1</accession>
<dbReference type="EMBL" id="PJCH01000003">
    <property type="protein sequence ID" value="PQA89242.1"/>
    <property type="molecule type" value="Genomic_DNA"/>
</dbReference>
<dbReference type="Pfam" id="PF10502">
    <property type="entry name" value="Peptidase_S26"/>
    <property type="match status" value="1"/>
</dbReference>
<gene>
    <name evidence="2" type="ORF">CW354_04715</name>
</gene>
<sequence length="177" mass="19117">MRKKPTRAEILIVGAAAIAAMAFGALSKTAPRIVWNASRSAPTGLYSISKRLPGKGDFVLAAPPPALETLIEERGYLPPGTPLLKRVAGLGGDRICRDGARLVLNGVIVARARKSDSDGRPLPQWSGCITLGAGEIFLLNDHERSLDGRYFGAMKREIIIGVATPIWTKRRKSRFSE</sequence>
<evidence type="ECO:0000259" key="1">
    <source>
        <dbReference type="Pfam" id="PF10502"/>
    </source>
</evidence>
<dbReference type="GO" id="GO:0004252">
    <property type="term" value="F:serine-type endopeptidase activity"/>
    <property type="evidence" value="ECO:0007669"/>
    <property type="project" value="InterPro"/>
</dbReference>
<dbReference type="Gene3D" id="2.10.109.10">
    <property type="entry name" value="Umud Fragment, subunit A"/>
    <property type="match status" value="1"/>
</dbReference>
<name>A0A2S7K9S1_9PROT</name>
<dbReference type="RefSeq" id="WP_104828879.1">
    <property type="nucleotide sequence ID" value="NZ_PJCH01000003.1"/>
</dbReference>
<comment type="caution">
    <text evidence="2">The sequence shown here is derived from an EMBL/GenBank/DDBJ whole genome shotgun (WGS) entry which is preliminary data.</text>
</comment>
<dbReference type="SUPFAM" id="SSF51306">
    <property type="entry name" value="LexA/Signal peptidase"/>
    <property type="match status" value="1"/>
</dbReference>
<dbReference type="GO" id="GO:0006465">
    <property type="term" value="P:signal peptide processing"/>
    <property type="evidence" value="ECO:0007669"/>
    <property type="project" value="InterPro"/>
</dbReference>
<organism evidence="2 3">
    <name type="scientific">Hyphococcus luteus</name>
    <dbReference type="NCBI Taxonomy" id="2058213"/>
    <lineage>
        <taxon>Bacteria</taxon>
        <taxon>Pseudomonadati</taxon>
        <taxon>Pseudomonadota</taxon>
        <taxon>Alphaproteobacteria</taxon>
        <taxon>Parvularculales</taxon>
        <taxon>Parvularculaceae</taxon>
        <taxon>Hyphococcus</taxon>
    </lineage>
</organism>
<dbReference type="OrthoDB" id="5360818at2"/>
<evidence type="ECO:0000313" key="3">
    <source>
        <dbReference type="Proteomes" id="UP000239504"/>
    </source>
</evidence>
<protein>
    <submittedName>
        <fullName evidence="2">S26 family signal peptidase</fullName>
    </submittedName>
</protein>
<feature type="domain" description="Peptidase S26" evidence="1">
    <location>
        <begin position="11"/>
        <end position="167"/>
    </location>
</feature>
<proteinExistence type="predicted"/>
<dbReference type="InterPro" id="IPR019533">
    <property type="entry name" value="Peptidase_S26"/>
</dbReference>
<dbReference type="InterPro" id="IPR036286">
    <property type="entry name" value="LexA/Signal_pep-like_sf"/>
</dbReference>
<dbReference type="AlphaFoldDB" id="A0A2S7K9S1"/>
<dbReference type="Proteomes" id="UP000239504">
    <property type="component" value="Unassembled WGS sequence"/>
</dbReference>